<feature type="binding site" evidence="10">
    <location>
        <position position="637"/>
    </location>
    <ligand>
        <name>ATP</name>
        <dbReference type="ChEBI" id="CHEBI:30616"/>
    </ligand>
</feature>
<feature type="compositionally biased region" description="Polar residues" evidence="11">
    <location>
        <begin position="516"/>
        <end position="527"/>
    </location>
</feature>
<comment type="similarity">
    <text evidence="1">Belongs to the protein kinase superfamily. TKL Ser/Thr protein kinase family. RAF subfamily.</text>
</comment>
<feature type="domain" description="RBD" evidence="14">
    <location>
        <begin position="293"/>
        <end position="364"/>
    </location>
</feature>
<reference evidence="15 16" key="1">
    <citation type="submission" date="2017-06" db="EMBL/GenBank/DDBJ databases">
        <title>A platform for efficient transgenesis in Macrostomum lignano, a flatworm model organism for stem cell research.</title>
        <authorList>
            <person name="Berezikov E."/>
        </authorList>
    </citation>
    <scope>NUCLEOTIDE SEQUENCE [LARGE SCALE GENOMIC DNA]</scope>
    <source>
        <strain evidence="15">DV1</strain>
        <tissue evidence="15">Whole organism</tissue>
    </source>
</reference>
<dbReference type="Pfam" id="PF02196">
    <property type="entry name" value="RBD"/>
    <property type="match status" value="1"/>
</dbReference>
<evidence type="ECO:0000256" key="6">
    <source>
        <dbReference type="ARBA" id="ARBA00022741"/>
    </source>
</evidence>
<dbReference type="FunFam" id="3.30.200.20:FF:000024">
    <property type="entry name" value="B-Raf proto-oncogene serine/threonine-protein kinase"/>
    <property type="match status" value="1"/>
</dbReference>
<keyword evidence="3" id="KW-0723">Serine/threonine-protein kinase</keyword>
<dbReference type="CDD" id="cd20811">
    <property type="entry name" value="C1_Raf"/>
    <property type="match status" value="1"/>
</dbReference>
<dbReference type="Pfam" id="PF00130">
    <property type="entry name" value="C1_1"/>
    <property type="match status" value="1"/>
</dbReference>
<dbReference type="PROSITE" id="PS00107">
    <property type="entry name" value="PROTEIN_KINASE_ATP"/>
    <property type="match status" value="1"/>
</dbReference>
<dbReference type="Pfam" id="PF07714">
    <property type="entry name" value="PK_Tyr_Ser-Thr"/>
    <property type="match status" value="1"/>
</dbReference>
<dbReference type="Gene3D" id="3.30.200.20">
    <property type="entry name" value="Phosphorylase Kinase, domain 1"/>
    <property type="match status" value="1"/>
</dbReference>
<gene>
    <name evidence="15" type="ORF">BOX15_Mlig021715g1</name>
</gene>
<dbReference type="EC" id="2.7.11.1" evidence="2"/>
<evidence type="ECO:0000256" key="9">
    <source>
        <dbReference type="ARBA" id="ARBA00022840"/>
    </source>
</evidence>
<evidence type="ECO:0000256" key="7">
    <source>
        <dbReference type="ARBA" id="ARBA00022777"/>
    </source>
</evidence>
<evidence type="ECO:0000259" key="13">
    <source>
        <dbReference type="PROSITE" id="PS50081"/>
    </source>
</evidence>
<feature type="domain" description="Phorbol-ester/DAG-type" evidence="13">
    <location>
        <begin position="382"/>
        <end position="430"/>
    </location>
</feature>
<dbReference type="PROSITE" id="PS50081">
    <property type="entry name" value="ZF_DAG_PE_2"/>
    <property type="match status" value="1"/>
</dbReference>
<accession>A0A267EU10</accession>
<dbReference type="STRING" id="282301.A0A267EU10"/>
<dbReference type="SMART" id="SM00220">
    <property type="entry name" value="S_TKc"/>
    <property type="match status" value="1"/>
</dbReference>
<dbReference type="InterPro" id="IPR002219">
    <property type="entry name" value="PKC_DAG/PE"/>
</dbReference>
<dbReference type="GO" id="GO:0046872">
    <property type="term" value="F:metal ion binding"/>
    <property type="evidence" value="ECO:0007669"/>
    <property type="project" value="UniProtKB-KW"/>
</dbReference>
<dbReference type="SUPFAM" id="SSF57889">
    <property type="entry name" value="Cysteine-rich domain"/>
    <property type="match status" value="1"/>
</dbReference>
<evidence type="ECO:0000256" key="3">
    <source>
        <dbReference type="ARBA" id="ARBA00022527"/>
    </source>
</evidence>
<dbReference type="GO" id="GO:0005524">
    <property type="term" value="F:ATP binding"/>
    <property type="evidence" value="ECO:0007669"/>
    <property type="project" value="UniProtKB-UniRule"/>
</dbReference>
<dbReference type="PANTHER" id="PTHR44329:SF262">
    <property type="entry name" value="RAF HOMOLOG SERINE_THREONINE-PROTEIN KINASE RAF"/>
    <property type="match status" value="1"/>
</dbReference>
<evidence type="ECO:0000256" key="11">
    <source>
        <dbReference type="SAM" id="MobiDB-lite"/>
    </source>
</evidence>
<dbReference type="InterPro" id="IPR051681">
    <property type="entry name" value="Ser/Thr_Kinases-Pseudokinases"/>
</dbReference>
<name>A0A267EU10_9PLAT</name>
<evidence type="ECO:0000259" key="14">
    <source>
        <dbReference type="PROSITE" id="PS50898"/>
    </source>
</evidence>
<dbReference type="Proteomes" id="UP000215902">
    <property type="component" value="Unassembled WGS sequence"/>
</dbReference>
<evidence type="ECO:0000256" key="10">
    <source>
        <dbReference type="PROSITE-ProRule" id="PRU10141"/>
    </source>
</evidence>
<dbReference type="InterPro" id="IPR046349">
    <property type="entry name" value="C1-like_sf"/>
</dbReference>
<feature type="region of interest" description="Disordered" evidence="11">
    <location>
        <begin position="230"/>
        <end position="260"/>
    </location>
</feature>
<keyword evidence="7" id="KW-0418">Kinase</keyword>
<dbReference type="Gene3D" id="1.10.510.10">
    <property type="entry name" value="Transferase(Phosphotransferase) domain 1"/>
    <property type="match status" value="1"/>
</dbReference>
<sequence length="925" mass="100233">MEISNIIDEDALNEALYLIYKEKGEAVLELLKKEGRFAPELYNSEYKYVTDKIHEFQTRMERKRSQEESMQFNQASDYRPVRDSSKEPTLTQNSMSSTSTLTPMSAVGSLAASTATSVSIANGANHHVDSTAPCCTSMSGPAAMSTASAMMSSAPSTATLASTVSSAASYSSLSQSSLSSSATLTSSLASTAASIAAAAAAAAGSAASASNSYSSNLTANSHLDGPSSLNSLSSLSSAGANSNGNNNNSNNSNGSSSTLANSNVTLLSTMSTISSSTAQQSSGNSSSSTGAELQLRAQLPMNQHTTVPIRPGATVRDLLEKKLTTRSLKPEDCRVYIKETRTPVQWDADATELAQQQHLKIVELVVESKNIDSLAKRKLQSYHTFQRKTFFTTIVYCCKCSKILFSGFRCQTCQARYHQRCCDSVLYMPCPVNSGQPHLQGSARYPDVDGLNVVQNFGQNDPSMLLHNHHHHHRNVGGAAAYRHRGGGGHQPHYPTHSAAAAAAAAAAKTHRERSSSAPNVSNLSVNVSRQDGGKAGTNIVFPTATLAAAAAAGAAAAAAAAAAPAAPLSMPASATLSRRHREGPNGEILPPHQRRRRDSRDEWEIPHASITRYECIGSGSFGTVYRGFWHGHVAIKELNVTDQDATQMQAFRNEVAVLRKTRHENVLLFIGCVSKPRLAIITQWCNGSSLYRRLHVMEEPYGAAEILDISKQTAQGMDYLHARGIIHRDLKSNNILLHEGLVKIGDFGLATVKTRWSGSHQFRQPSGSILWMAPEVIRMKDDDPYTVKSDVYAFGVVLYELCSGQLPYNKLSNKDLILFKVGSGLLRPDIKDLKKGTPKRIPELMTKCVQFDRDQRPSFKFVLEELEGALQLLPRIQRSSSEPTLNRSNFYYKPDDSDLIFAQSPMTPMTGLGGEQNFVYPSIY</sequence>
<dbReference type="SUPFAM" id="SSF56112">
    <property type="entry name" value="Protein kinase-like (PK-like)"/>
    <property type="match status" value="1"/>
</dbReference>
<dbReference type="AlphaFoldDB" id="A0A267EU10"/>
<dbReference type="CDD" id="cd01816">
    <property type="entry name" value="RBD_RAF"/>
    <property type="match status" value="1"/>
</dbReference>
<feature type="region of interest" description="Disordered" evidence="11">
    <location>
        <begin position="575"/>
        <end position="602"/>
    </location>
</feature>
<dbReference type="InterPro" id="IPR029071">
    <property type="entry name" value="Ubiquitin-like_domsf"/>
</dbReference>
<comment type="caution">
    <text evidence="15">The sequence shown here is derived from an EMBL/GenBank/DDBJ whole genome shotgun (WGS) entry which is preliminary data.</text>
</comment>
<dbReference type="PROSITE" id="PS00479">
    <property type="entry name" value="ZF_DAG_PE_1"/>
    <property type="match status" value="1"/>
</dbReference>
<dbReference type="PROSITE" id="PS00108">
    <property type="entry name" value="PROTEIN_KINASE_ST"/>
    <property type="match status" value="1"/>
</dbReference>
<dbReference type="PANTHER" id="PTHR44329">
    <property type="entry name" value="SERINE/THREONINE-PROTEIN KINASE TNNI3K-RELATED"/>
    <property type="match status" value="1"/>
</dbReference>
<proteinExistence type="inferred from homology"/>
<dbReference type="InterPro" id="IPR011009">
    <property type="entry name" value="Kinase-like_dom_sf"/>
</dbReference>
<evidence type="ECO:0000256" key="5">
    <source>
        <dbReference type="ARBA" id="ARBA00022723"/>
    </source>
</evidence>
<dbReference type="InterPro" id="IPR000719">
    <property type="entry name" value="Prot_kinase_dom"/>
</dbReference>
<dbReference type="SMART" id="SM00455">
    <property type="entry name" value="RBD"/>
    <property type="match status" value="1"/>
</dbReference>
<feature type="domain" description="Protein kinase" evidence="12">
    <location>
        <begin position="611"/>
        <end position="871"/>
    </location>
</feature>
<dbReference type="InterPro" id="IPR008271">
    <property type="entry name" value="Ser/Thr_kinase_AS"/>
</dbReference>
<keyword evidence="8" id="KW-0862">Zinc</keyword>
<keyword evidence="9 10" id="KW-0067">ATP-binding</keyword>
<evidence type="ECO:0000256" key="2">
    <source>
        <dbReference type="ARBA" id="ARBA00012513"/>
    </source>
</evidence>
<dbReference type="SMART" id="SM00109">
    <property type="entry name" value="C1"/>
    <property type="match status" value="1"/>
</dbReference>
<dbReference type="Gene3D" id="3.10.20.90">
    <property type="entry name" value="Phosphatidylinositol 3-kinase Catalytic Subunit, Chain A, domain 1"/>
    <property type="match status" value="1"/>
</dbReference>
<keyword evidence="16" id="KW-1185">Reference proteome</keyword>
<keyword evidence="4" id="KW-0808">Transferase</keyword>
<evidence type="ECO:0000256" key="1">
    <source>
        <dbReference type="ARBA" id="ARBA00010507"/>
    </source>
</evidence>
<organism evidence="15 16">
    <name type="scientific">Macrostomum lignano</name>
    <dbReference type="NCBI Taxonomy" id="282301"/>
    <lineage>
        <taxon>Eukaryota</taxon>
        <taxon>Metazoa</taxon>
        <taxon>Spiralia</taxon>
        <taxon>Lophotrochozoa</taxon>
        <taxon>Platyhelminthes</taxon>
        <taxon>Rhabditophora</taxon>
        <taxon>Macrostomorpha</taxon>
        <taxon>Macrostomida</taxon>
        <taxon>Macrostomidae</taxon>
        <taxon>Macrostomum</taxon>
    </lineage>
</organism>
<evidence type="ECO:0000313" key="16">
    <source>
        <dbReference type="Proteomes" id="UP000215902"/>
    </source>
</evidence>
<dbReference type="PROSITE" id="PS50011">
    <property type="entry name" value="PROTEIN_KINASE_DOM"/>
    <property type="match status" value="1"/>
</dbReference>
<dbReference type="InterPro" id="IPR017441">
    <property type="entry name" value="Protein_kinase_ATP_BS"/>
</dbReference>
<dbReference type="GO" id="GO:0004709">
    <property type="term" value="F:MAP kinase kinase kinase activity"/>
    <property type="evidence" value="ECO:0007669"/>
    <property type="project" value="TreeGrafter"/>
</dbReference>
<evidence type="ECO:0000259" key="12">
    <source>
        <dbReference type="PROSITE" id="PS50011"/>
    </source>
</evidence>
<dbReference type="Gene3D" id="3.30.60.20">
    <property type="match status" value="1"/>
</dbReference>
<evidence type="ECO:0000256" key="8">
    <source>
        <dbReference type="ARBA" id="ARBA00022833"/>
    </source>
</evidence>
<dbReference type="PROSITE" id="PS50898">
    <property type="entry name" value="RBD"/>
    <property type="match status" value="1"/>
</dbReference>
<feature type="region of interest" description="Disordered" evidence="11">
    <location>
        <begin position="59"/>
        <end position="101"/>
    </location>
</feature>
<dbReference type="InterPro" id="IPR003116">
    <property type="entry name" value="RBD_dom"/>
</dbReference>
<evidence type="ECO:0000256" key="4">
    <source>
        <dbReference type="ARBA" id="ARBA00022679"/>
    </source>
</evidence>
<keyword evidence="6 10" id="KW-0547">Nucleotide-binding</keyword>
<dbReference type="InterPro" id="IPR001245">
    <property type="entry name" value="Ser-Thr/Tyr_kinase_cat_dom"/>
</dbReference>
<evidence type="ECO:0000313" key="15">
    <source>
        <dbReference type="EMBL" id="PAA64232.1"/>
    </source>
</evidence>
<protein>
    <recommendedName>
        <fullName evidence="2">non-specific serine/threonine protein kinase</fullName>
        <ecNumber evidence="2">2.7.11.1</ecNumber>
    </recommendedName>
</protein>
<dbReference type="EMBL" id="NIVC01001772">
    <property type="protein sequence ID" value="PAA64232.1"/>
    <property type="molecule type" value="Genomic_DNA"/>
</dbReference>
<dbReference type="OrthoDB" id="774951at2759"/>
<feature type="region of interest" description="Disordered" evidence="11">
    <location>
        <begin position="501"/>
        <end position="527"/>
    </location>
</feature>
<dbReference type="SUPFAM" id="SSF54236">
    <property type="entry name" value="Ubiquitin-like"/>
    <property type="match status" value="1"/>
</dbReference>
<keyword evidence="5" id="KW-0479">Metal-binding</keyword>